<proteinExistence type="predicted"/>
<feature type="transmembrane region" description="Helical" evidence="1">
    <location>
        <begin position="149"/>
        <end position="168"/>
    </location>
</feature>
<accession>A0ABW1V170</accession>
<gene>
    <name evidence="3" type="ORF">ACFP56_02480</name>
</gene>
<dbReference type="InterPro" id="IPR027417">
    <property type="entry name" value="P-loop_NTPase"/>
</dbReference>
<evidence type="ECO:0000259" key="2">
    <source>
        <dbReference type="Pfam" id="PF07693"/>
    </source>
</evidence>
<dbReference type="EMBL" id="JBHSTE010000001">
    <property type="protein sequence ID" value="MFC6331472.1"/>
    <property type="molecule type" value="Genomic_DNA"/>
</dbReference>
<evidence type="ECO:0000313" key="4">
    <source>
        <dbReference type="Proteomes" id="UP001596233"/>
    </source>
</evidence>
<keyword evidence="1" id="KW-0812">Transmembrane</keyword>
<dbReference type="PANTHER" id="PTHR22674:SF6">
    <property type="entry name" value="NTPASE KAP FAMILY P-LOOP DOMAIN-CONTAINING PROTEIN 1"/>
    <property type="match status" value="1"/>
</dbReference>
<protein>
    <submittedName>
        <fullName evidence="3">P-loop NTPase fold protein</fullName>
    </submittedName>
</protein>
<name>A0ABW1V170_9BACL</name>
<dbReference type="Proteomes" id="UP001596233">
    <property type="component" value="Unassembled WGS sequence"/>
</dbReference>
<dbReference type="SUPFAM" id="SSF52540">
    <property type="entry name" value="P-loop containing nucleoside triphosphate hydrolases"/>
    <property type="match status" value="1"/>
</dbReference>
<organism evidence="3 4">
    <name type="scientific">Paenibacillus septentrionalis</name>
    <dbReference type="NCBI Taxonomy" id="429342"/>
    <lineage>
        <taxon>Bacteria</taxon>
        <taxon>Bacillati</taxon>
        <taxon>Bacillota</taxon>
        <taxon>Bacilli</taxon>
        <taxon>Bacillales</taxon>
        <taxon>Paenibacillaceae</taxon>
        <taxon>Paenibacillus</taxon>
    </lineage>
</organism>
<dbReference type="RefSeq" id="WP_379230755.1">
    <property type="nucleotide sequence ID" value="NZ_JBHSTE010000001.1"/>
</dbReference>
<dbReference type="Pfam" id="PF07693">
    <property type="entry name" value="KAP_NTPase"/>
    <property type="match status" value="1"/>
</dbReference>
<feature type="domain" description="KAP NTPase" evidence="2">
    <location>
        <begin position="34"/>
        <end position="378"/>
    </location>
</feature>
<dbReference type="PANTHER" id="PTHR22674">
    <property type="entry name" value="NTPASE, KAP FAMILY P-LOOP DOMAIN-CONTAINING 1"/>
    <property type="match status" value="1"/>
</dbReference>
<evidence type="ECO:0000313" key="3">
    <source>
        <dbReference type="EMBL" id="MFC6331472.1"/>
    </source>
</evidence>
<dbReference type="Gene3D" id="3.40.50.300">
    <property type="entry name" value="P-loop containing nucleotide triphosphate hydrolases"/>
    <property type="match status" value="1"/>
</dbReference>
<evidence type="ECO:0000256" key="1">
    <source>
        <dbReference type="SAM" id="Phobius"/>
    </source>
</evidence>
<keyword evidence="1" id="KW-1133">Transmembrane helix</keyword>
<reference evidence="4" key="1">
    <citation type="journal article" date="2019" name="Int. J. Syst. Evol. Microbiol.">
        <title>The Global Catalogue of Microorganisms (GCM) 10K type strain sequencing project: providing services to taxonomists for standard genome sequencing and annotation.</title>
        <authorList>
            <consortium name="The Broad Institute Genomics Platform"/>
            <consortium name="The Broad Institute Genome Sequencing Center for Infectious Disease"/>
            <person name="Wu L."/>
            <person name="Ma J."/>
        </authorList>
    </citation>
    <scope>NUCLEOTIDE SEQUENCE [LARGE SCALE GENOMIC DNA]</scope>
    <source>
        <strain evidence="4">PCU 280</strain>
    </source>
</reference>
<keyword evidence="1" id="KW-0472">Membrane</keyword>
<dbReference type="InterPro" id="IPR052754">
    <property type="entry name" value="NTPase_KAP_P-loop"/>
</dbReference>
<dbReference type="InterPro" id="IPR011646">
    <property type="entry name" value="KAP_P-loop"/>
</dbReference>
<comment type="caution">
    <text evidence="3">The sequence shown here is derived from an EMBL/GenBank/DDBJ whole genome shotgun (WGS) entry which is preliminary data.</text>
</comment>
<sequence>MLDKLKRSNDPIIEKKFFLEDKPLENLNEDKFQYAQVAEILFELLKQRNFPINIGLFGPWGSGKTSIVKLLQNIIAANSQMKDQFIIKVISVWKFADDAPSLHRKIVREIEAELDIRNDEGLDKDSTITESAAGTGIFSILFFNKHSKLTAIGFILIFLSLITLAFFYPNISSALNGVLLLASFTFIYKVVQPLLGNYQRGTQLTTKSLPLIHGDQYETRFKMSVDRYLKKNKGQNLILVFDDMDRLPPPQMLAALNTIKTFLNSKHVAFIIPCDEIILRNGVKTAFEQKEIIEDLNGNISTKNHYVSEFINKTFDYQIHLPILEQKNMKRYAKNLIIDQKISWIKDDDINIDRVLGALIHSSIKTPRQVKSLINSFSANWQLAKKRDQETGRNLLSANPLAIAVFTVLQTDFPDYYSELIVNPYLITQEHKHLDEALTGYLSKIDSFIPKDDPRPFIYFSNEKLNPATGKPEIVKIKEYLLNAEIEQFKASFENLKLEDKQVVLAAVISDIDDNPGLEVDNTIKTLIESEVDLSMISEMDLHNWEILIRENLNFLHNFPPTKVCYFLDYILHDDRLWIEYGAEVNITLYKEDILYLWIERPDYINRLNKPDFSILLENSFIDDNDGYTLLSVILQIPANHSINKNVNWIRVLKDSLDLNVTPEFTLTAWLEKWVISTDSNLNSELINELLEIYDFKSEEFLDGIGLLWCNHHTNDDEVLGKLISLTVHPSFSGFNEHDLFEVNNFMKEVSNYDLIRDNVRSILEDWRENENNKKLNFFIKRFPDCPGIPGFCQKNFSFDLDEVEQELYLNILINRSDVLNNFGDLIETLKTEIENAASNSAKSLTPGVIRKLNTSQDIKESILANREAFLSITDKFIWLKFNELVFEDRLDIFFELWADDEEAYKWIFEGINNFANISKGFLSNHYQYKNNSTNYLNQIVNRVCDYYTDANWDEILENWYKIPQSNNPNITFDLFTLLDSQTKINILGQLSRRCKVNSKVFNNILFKHYDSSVTALRKALFNRWEFMGTEERVSILSNLNTEESKLLEYHFKSNPLIEYLDEIIIFEIDEEYRNNFIKVVINNLPKQEVIKWVNDSIDIMNQEGFQKWRAAAIKIALEDQKVDITNAQRAIETSLALGNERAEIALILLLNSTYTKTELRKFKDKIIPLHNQFPEYVDRFGFRFKKKEII</sequence>
<keyword evidence="4" id="KW-1185">Reference proteome</keyword>